<dbReference type="RefSeq" id="WP_353645727.1">
    <property type="nucleotide sequence ID" value="NZ_CP159253.1"/>
</dbReference>
<dbReference type="EMBL" id="CP159253">
    <property type="protein sequence ID" value="XCG46735.1"/>
    <property type="molecule type" value="Genomic_DNA"/>
</dbReference>
<reference evidence="1" key="1">
    <citation type="submission" date="2024-06" db="EMBL/GenBank/DDBJ databases">
        <title>Mesorhizobium karijinii sp. nov., a symbiont of the iconic Swainsona formosa from arid Australia.</title>
        <authorList>
            <person name="Hill Y.J."/>
            <person name="Watkin E.L.J."/>
            <person name="O'Hara G.W."/>
            <person name="Terpolilli J."/>
            <person name="Tye M.L."/>
            <person name="Kohlmeier M.G."/>
        </authorList>
    </citation>
    <scope>NUCLEOTIDE SEQUENCE</scope>
    <source>
        <strain evidence="1">WSM2240</strain>
    </source>
</reference>
<accession>A0AAU8CJ71</accession>
<gene>
    <name evidence="1" type="ORF">ABVK50_15550</name>
</gene>
<dbReference type="AlphaFoldDB" id="A0AAU8CJ71"/>
<protein>
    <submittedName>
        <fullName evidence="1">Uncharacterized protein</fullName>
    </submittedName>
</protein>
<name>A0AAU8CJ71_9HYPH</name>
<proteinExistence type="predicted"/>
<organism evidence="1">
    <name type="scientific">Mesorhizobium sp. WSM2240</name>
    <dbReference type="NCBI Taxonomy" id="3228851"/>
    <lineage>
        <taxon>Bacteria</taxon>
        <taxon>Pseudomonadati</taxon>
        <taxon>Pseudomonadota</taxon>
        <taxon>Alphaproteobacteria</taxon>
        <taxon>Hyphomicrobiales</taxon>
        <taxon>Phyllobacteriaceae</taxon>
        <taxon>Mesorhizobium</taxon>
    </lineage>
</organism>
<sequence>MTELRTLVMVRGEPRFNMVGQKLPDSLHDTDEQISPGLASRLHRYALHTLEDTGFEVSSWDCEVYTMDGDDRPADRFYTVEFTNPKGGMIGIQGILTKRGWPFLDHGFCIDGGRYLRFSC</sequence>
<evidence type="ECO:0000313" key="1">
    <source>
        <dbReference type="EMBL" id="XCG46735.1"/>
    </source>
</evidence>